<dbReference type="PANTHER" id="PTHR30160:SF1">
    <property type="entry name" value="LIPOPOLYSACCHARIDE 1,2-N-ACETYLGLUCOSAMINETRANSFERASE-RELATED"/>
    <property type="match status" value="1"/>
</dbReference>
<keyword evidence="1" id="KW-0328">Glycosyltransferase</keyword>
<dbReference type="EMBL" id="JAUSVS010000002">
    <property type="protein sequence ID" value="MDQ0463607.1"/>
    <property type="molecule type" value="Genomic_DNA"/>
</dbReference>
<dbReference type="InterPro" id="IPR002201">
    <property type="entry name" value="Glyco_trans_9"/>
</dbReference>
<protein>
    <submittedName>
        <fullName evidence="3">ADP-heptose:LPS heptosyltransferase</fullName>
    </submittedName>
</protein>
<keyword evidence="4" id="KW-1185">Reference proteome</keyword>
<dbReference type="CDD" id="cd03789">
    <property type="entry name" value="GT9_LPS_heptosyltransferase"/>
    <property type="match status" value="1"/>
</dbReference>
<gene>
    <name evidence="3" type="ORF">QO010_001378</name>
</gene>
<dbReference type="Gene3D" id="3.40.50.2000">
    <property type="entry name" value="Glycogen Phosphorylase B"/>
    <property type="match status" value="2"/>
</dbReference>
<dbReference type="PANTHER" id="PTHR30160">
    <property type="entry name" value="TETRAACYLDISACCHARIDE 4'-KINASE-RELATED"/>
    <property type="match status" value="1"/>
</dbReference>
<sequence length="313" mass="33910">MAPQRILVIKLSALGDFVQASGPMKAIHAAHPDAHITLLTTGPYVAMGQATGWFDEVWSDGRPDWSDLPAVWRLLSRLRGARFDRVYDLQTQSRTIRYFQLLWPRRPDWSGNAPGAKFRYAGPERDRLHIQDSQRNQLAVAGIPQTPPPDVSWLKGEGGFDLQSPYALLVPGGAPHRPAKRWPAERYGELAARLAREGITPVVLGHGPDEAGLAEIIRASEPSAVVLVGKTKLGDIADLARAAALAVGNDTGPMHVIAAGGCPSLVLFSADSDPALSAPRPSGEGRVEILREMDLEDLAVAPVWSVVETLRNR</sequence>
<name>A0ABU0IRP5_9CAUL</name>
<dbReference type="InterPro" id="IPR051199">
    <property type="entry name" value="LPS_LOS_Heptosyltrfase"/>
</dbReference>
<organism evidence="3 4">
    <name type="scientific">Caulobacter ginsengisoli</name>
    <dbReference type="NCBI Taxonomy" id="400775"/>
    <lineage>
        <taxon>Bacteria</taxon>
        <taxon>Pseudomonadati</taxon>
        <taxon>Pseudomonadota</taxon>
        <taxon>Alphaproteobacteria</taxon>
        <taxon>Caulobacterales</taxon>
        <taxon>Caulobacteraceae</taxon>
        <taxon>Caulobacter</taxon>
    </lineage>
</organism>
<reference evidence="3 4" key="1">
    <citation type="submission" date="2023-07" db="EMBL/GenBank/DDBJ databases">
        <title>Genomic Encyclopedia of Type Strains, Phase IV (KMG-IV): sequencing the most valuable type-strain genomes for metagenomic binning, comparative biology and taxonomic classification.</title>
        <authorList>
            <person name="Goeker M."/>
        </authorList>
    </citation>
    <scope>NUCLEOTIDE SEQUENCE [LARGE SCALE GENOMIC DNA]</scope>
    <source>
        <strain evidence="3 4">DSM 18695</strain>
    </source>
</reference>
<evidence type="ECO:0000313" key="3">
    <source>
        <dbReference type="EMBL" id="MDQ0463607.1"/>
    </source>
</evidence>
<dbReference type="Pfam" id="PF01075">
    <property type="entry name" value="Glyco_transf_9"/>
    <property type="match status" value="1"/>
</dbReference>
<dbReference type="RefSeq" id="WP_307347686.1">
    <property type="nucleotide sequence ID" value="NZ_JAUSVS010000002.1"/>
</dbReference>
<keyword evidence="2" id="KW-0808">Transferase</keyword>
<evidence type="ECO:0000313" key="4">
    <source>
        <dbReference type="Proteomes" id="UP001228905"/>
    </source>
</evidence>
<evidence type="ECO:0000256" key="1">
    <source>
        <dbReference type="ARBA" id="ARBA00022676"/>
    </source>
</evidence>
<comment type="caution">
    <text evidence="3">The sequence shown here is derived from an EMBL/GenBank/DDBJ whole genome shotgun (WGS) entry which is preliminary data.</text>
</comment>
<evidence type="ECO:0000256" key="2">
    <source>
        <dbReference type="ARBA" id="ARBA00022679"/>
    </source>
</evidence>
<dbReference type="SUPFAM" id="SSF53756">
    <property type="entry name" value="UDP-Glycosyltransferase/glycogen phosphorylase"/>
    <property type="match status" value="1"/>
</dbReference>
<proteinExistence type="predicted"/>
<dbReference type="Proteomes" id="UP001228905">
    <property type="component" value="Unassembled WGS sequence"/>
</dbReference>
<accession>A0ABU0IRP5</accession>